<proteinExistence type="predicted"/>
<evidence type="ECO:0000256" key="2">
    <source>
        <dbReference type="ARBA" id="ARBA00022917"/>
    </source>
</evidence>
<dbReference type="InterPro" id="IPR035647">
    <property type="entry name" value="EFG_III/V"/>
</dbReference>
<protein>
    <recommendedName>
        <fullName evidence="7">Translation elongation factor EFG/EF2 domain-containing protein</fullName>
    </recommendedName>
</protein>
<feature type="domain" description="Elongation factor G-like" evidence="5">
    <location>
        <begin position="114"/>
        <end position="196"/>
    </location>
</feature>
<dbReference type="GO" id="GO:0005525">
    <property type="term" value="F:GTP binding"/>
    <property type="evidence" value="ECO:0007669"/>
    <property type="project" value="UniProtKB-KW"/>
</dbReference>
<dbReference type="AlphaFoldDB" id="X0UMY6"/>
<evidence type="ECO:0000256" key="1">
    <source>
        <dbReference type="ARBA" id="ARBA00022741"/>
    </source>
</evidence>
<reference evidence="6" key="1">
    <citation type="journal article" date="2014" name="Front. Microbiol.">
        <title>High frequency of phylogenetically diverse reductive dehalogenase-homologous genes in deep subseafloor sedimentary metagenomes.</title>
        <authorList>
            <person name="Kawai M."/>
            <person name="Futagami T."/>
            <person name="Toyoda A."/>
            <person name="Takaki Y."/>
            <person name="Nishi S."/>
            <person name="Hori S."/>
            <person name="Arai W."/>
            <person name="Tsubouchi T."/>
            <person name="Morono Y."/>
            <person name="Uchiyama I."/>
            <person name="Ito T."/>
            <person name="Fujiyama A."/>
            <person name="Inagaki F."/>
            <person name="Takami H."/>
        </authorList>
    </citation>
    <scope>NUCLEOTIDE SEQUENCE</scope>
    <source>
        <strain evidence="6">Expedition CK06-06</strain>
    </source>
</reference>
<dbReference type="PANTHER" id="PTHR43261:SF1">
    <property type="entry name" value="RIBOSOME-RELEASING FACTOR 2, MITOCHONDRIAL"/>
    <property type="match status" value="1"/>
</dbReference>
<accession>X0UMY6</accession>
<evidence type="ECO:0000256" key="3">
    <source>
        <dbReference type="ARBA" id="ARBA00023134"/>
    </source>
</evidence>
<dbReference type="SUPFAM" id="SSF50447">
    <property type="entry name" value="Translation proteins"/>
    <property type="match status" value="1"/>
</dbReference>
<dbReference type="InterPro" id="IPR053905">
    <property type="entry name" value="EF-G-like_DII"/>
</dbReference>
<evidence type="ECO:0000259" key="5">
    <source>
        <dbReference type="Pfam" id="PF22042"/>
    </source>
</evidence>
<dbReference type="InterPro" id="IPR009000">
    <property type="entry name" value="Transl_B-barrel_sf"/>
</dbReference>
<dbReference type="Gene3D" id="3.30.70.870">
    <property type="entry name" value="Elongation Factor G (Translational Gtpase), domain 3"/>
    <property type="match status" value="1"/>
</dbReference>
<dbReference type="Gene3D" id="2.40.30.10">
    <property type="entry name" value="Translation factors"/>
    <property type="match status" value="1"/>
</dbReference>
<gene>
    <name evidence="6" type="ORF">S01H1_34185</name>
</gene>
<evidence type="ECO:0000313" key="6">
    <source>
        <dbReference type="EMBL" id="GAG01693.1"/>
    </source>
</evidence>
<dbReference type="InterPro" id="IPR041095">
    <property type="entry name" value="EFG_II"/>
</dbReference>
<dbReference type="GO" id="GO:0032790">
    <property type="term" value="P:ribosome disassembly"/>
    <property type="evidence" value="ECO:0007669"/>
    <property type="project" value="TreeGrafter"/>
</dbReference>
<dbReference type="CDD" id="cd16262">
    <property type="entry name" value="EFG_III"/>
    <property type="match status" value="1"/>
</dbReference>
<keyword evidence="1" id="KW-0547">Nucleotide-binding</keyword>
<name>X0UMY6_9ZZZZ</name>
<evidence type="ECO:0008006" key="7">
    <source>
        <dbReference type="Google" id="ProtNLM"/>
    </source>
</evidence>
<dbReference type="EMBL" id="BARS01021265">
    <property type="protein sequence ID" value="GAG01693.1"/>
    <property type="molecule type" value="Genomic_DNA"/>
</dbReference>
<sequence length="272" mass="30140">ALEEIPEELLPQAHQAKQEMIERISEQDDHLMEQFLNGETPARENVVRAIRMATIKGRFIPVLCGAASKNKGVRRLLDAIVDYLPSPSDLPPVIGAYRKENKDIVRNPSDDAPLAALAFKVQTDKHIGKLTYVRVYSGVLKAGQFVLNSSGQKKQRVGRLFEMHANHRQAVEEMHTGEVGAVVGLRDTRTGDTLCTSEHPIVLESIEFPSPVIGVSVAPTSGEDRDKLAKALHRLAEEDPTFVVRSNIETGEVIISGMGELHLEIIIDRLYR</sequence>
<dbReference type="FunFam" id="2.40.30.10:FF:000006">
    <property type="entry name" value="Elongation factor G"/>
    <property type="match status" value="1"/>
</dbReference>
<comment type="caution">
    <text evidence="6">The sequence shown here is derived from an EMBL/GenBank/DDBJ whole genome shotgun (WGS) entry which is preliminary data.</text>
</comment>
<dbReference type="SUPFAM" id="SSF54980">
    <property type="entry name" value="EF-G C-terminal domain-like"/>
    <property type="match status" value="1"/>
</dbReference>
<dbReference type="PANTHER" id="PTHR43261">
    <property type="entry name" value="TRANSLATION ELONGATION FACTOR G-RELATED"/>
    <property type="match status" value="1"/>
</dbReference>
<evidence type="ECO:0000259" key="4">
    <source>
        <dbReference type="Pfam" id="PF14492"/>
    </source>
</evidence>
<feature type="non-terminal residue" evidence="6">
    <location>
        <position position="1"/>
    </location>
</feature>
<feature type="domain" description="Elongation Factor G" evidence="4">
    <location>
        <begin position="208"/>
        <end position="271"/>
    </location>
</feature>
<dbReference type="FunFam" id="3.30.70.870:FF:000002">
    <property type="entry name" value="Translation elongation factor 2"/>
    <property type="match status" value="1"/>
</dbReference>
<dbReference type="Pfam" id="PF14492">
    <property type="entry name" value="EFG_III"/>
    <property type="match status" value="1"/>
</dbReference>
<dbReference type="InterPro" id="IPR009022">
    <property type="entry name" value="EFG_III"/>
</dbReference>
<feature type="non-terminal residue" evidence="6">
    <location>
        <position position="272"/>
    </location>
</feature>
<keyword evidence="2" id="KW-0648">Protein biosynthesis</keyword>
<keyword evidence="3" id="KW-0342">GTP-binding</keyword>
<dbReference type="InterPro" id="IPR027417">
    <property type="entry name" value="P-loop_NTPase"/>
</dbReference>
<dbReference type="Gene3D" id="3.40.50.300">
    <property type="entry name" value="P-loop containing nucleotide triphosphate hydrolases"/>
    <property type="match status" value="1"/>
</dbReference>
<dbReference type="Pfam" id="PF22042">
    <property type="entry name" value="EF-G_D2"/>
    <property type="match status" value="1"/>
</dbReference>
<dbReference type="CDD" id="cd04088">
    <property type="entry name" value="EFG_mtEFG_II"/>
    <property type="match status" value="1"/>
</dbReference>
<dbReference type="GO" id="GO:0006412">
    <property type="term" value="P:translation"/>
    <property type="evidence" value="ECO:0007669"/>
    <property type="project" value="UniProtKB-KW"/>
</dbReference>
<organism evidence="6">
    <name type="scientific">marine sediment metagenome</name>
    <dbReference type="NCBI Taxonomy" id="412755"/>
    <lineage>
        <taxon>unclassified sequences</taxon>
        <taxon>metagenomes</taxon>
        <taxon>ecological metagenomes</taxon>
    </lineage>
</organism>
<dbReference type="SUPFAM" id="SSF52540">
    <property type="entry name" value="P-loop containing nucleoside triphosphate hydrolases"/>
    <property type="match status" value="1"/>
</dbReference>